<dbReference type="EMBL" id="JAAEHK010000007">
    <property type="protein sequence ID" value="NDL70224.1"/>
    <property type="molecule type" value="Genomic_DNA"/>
</dbReference>
<evidence type="ECO:0000313" key="3">
    <source>
        <dbReference type="Proteomes" id="UP000480312"/>
    </source>
</evidence>
<evidence type="ECO:0000313" key="2">
    <source>
        <dbReference type="EMBL" id="NDL70224.1"/>
    </source>
</evidence>
<evidence type="ECO:0000259" key="1">
    <source>
        <dbReference type="Pfam" id="PF14267"/>
    </source>
</evidence>
<organism evidence="2 3">
    <name type="scientific">Vreelandella alkaliphila</name>
    <dbReference type="NCBI Taxonomy" id="272774"/>
    <lineage>
        <taxon>Bacteria</taxon>
        <taxon>Pseudomonadati</taxon>
        <taxon>Pseudomonadota</taxon>
        <taxon>Gammaproteobacteria</taxon>
        <taxon>Oceanospirillales</taxon>
        <taxon>Halomonadaceae</taxon>
        <taxon>Vreelandella</taxon>
    </lineage>
</organism>
<dbReference type="InterPro" id="IPR025579">
    <property type="entry name" value="DUF4357"/>
</dbReference>
<reference evidence="2 3" key="1">
    <citation type="submission" date="2020-01" db="EMBL/GenBank/DDBJ databases">
        <title>Whole genome sequencing of Halomonas alkaliphila strain LS44.</title>
        <authorList>
            <person name="Kumar S."/>
            <person name="Paul D."/>
            <person name="Shouche Y."/>
            <person name="Suryavanshi M.V."/>
        </authorList>
    </citation>
    <scope>NUCLEOTIDE SEQUENCE [LARGE SCALE GENOMIC DNA]</scope>
    <source>
        <strain evidence="2 3">LS44</strain>
    </source>
</reference>
<dbReference type="Pfam" id="PF14267">
    <property type="entry name" value="DUF4357"/>
    <property type="match status" value="1"/>
</dbReference>
<dbReference type="AlphaFoldDB" id="A0A7C9JS13"/>
<name>A0A7C9JS13_9GAMM</name>
<sequence length="68" mass="7416">MHGYVRERQLWQERGVLAPLAGKLLFTQYFRFSSPSTAAGVLVGGSANGRFVWKGESGKALKATQKAC</sequence>
<comment type="caution">
    <text evidence="2">The sequence shown here is derived from an EMBL/GenBank/DDBJ whole genome shotgun (WGS) entry which is preliminary data.</text>
</comment>
<gene>
    <name evidence="2" type="ORF">GPL32_06825</name>
</gene>
<dbReference type="Proteomes" id="UP000480312">
    <property type="component" value="Unassembled WGS sequence"/>
</dbReference>
<protein>
    <submittedName>
        <fullName evidence="2">DUF4357 domain-containing protein</fullName>
    </submittedName>
</protein>
<dbReference type="OrthoDB" id="2656488at2"/>
<accession>A0A7C9JS13</accession>
<proteinExistence type="predicted"/>
<feature type="domain" description="DUF4357" evidence="1">
    <location>
        <begin position="8"/>
        <end position="61"/>
    </location>
</feature>